<evidence type="ECO:0000313" key="2">
    <source>
        <dbReference type="EMBL" id="GAA1494986.1"/>
    </source>
</evidence>
<proteinExistence type="predicted"/>
<feature type="chain" id="PRO_5047476070" description="Lipoprotein" evidence="1">
    <location>
        <begin position="20"/>
        <end position="163"/>
    </location>
</feature>
<name>A0ABP4KCB1_9MICO</name>
<evidence type="ECO:0008006" key="4">
    <source>
        <dbReference type="Google" id="ProtNLM"/>
    </source>
</evidence>
<comment type="caution">
    <text evidence="2">The sequence shown here is derived from an EMBL/GenBank/DDBJ whole genome shotgun (WGS) entry which is preliminary data.</text>
</comment>
<keyword evidence="1" id="KW-0732">Signal</keyword>
<sequence length="163" mass="16568">MTRTPAAITFAAAAVVLLAGCTGEHTTAEPPTMTSAQAKRAVVDIVDRSSAEIGGEWTIRSGPAVQSCPLPGGGTGAAYSYIVDRKPGGTPPSDVAKLQDLWKAKGITTQAYENSGKDPVRGVRGSGGPTTSIDLYADPVGYTIEGLSVCTPGDAAEMQGNGE</sequence>
<feature type="signal peptide" evidence="1">
    <location>
        <begin position="1"/>
        <end position="19"/>
    </location>
</feature>
<dbReference type="RefSeq" id="WP_204608208.1">
    <property type="nucleotide sequence ID" value="NZ_BAAAJX010000020.1"/>
</dbReference>
<dbReference type="PROSITE" id="PS51257">
    <property type="entry name" value="PROKAR_LIPOPROTEIN"/>
    <property type="match status" value="1"/>
</dbReference>
<organism evidence="2 3">
    <name type="scientific">Curtobacterium herbarum</name>
    <dbReference type="NCBI Taxonomy" id="150122"/>
    <lineage>
        <taxon>Bacteria</taxon>
        <taxon>Bacillati</taxon>
        <taxon>Actinomycetota</taxon>
        <taxon>Actinomycetes</taxon>
        <taxon>Micrococcales</taxon>
        <taxon>Microbacteriaceae</taxon>
        <taxon>Curtobacterium</taxon>
    </lineage>
</organism>
<accession>A0ABP4KCB1</accession>
<protein>
    <recommendedName>
        <fullName evidence="4">Lipoprotein</fullName>
    </recommendedName>
</protein>
<gene>
    <name evidence="2" type="ORF">GCM10009627_33320</name>
</gene>
<evidence type="ECO:0000313" key="3">
    <source>
        <dbReference type="Proteomes" id="UP001501742"/>
    </source>
</evidence>
<dbReference type="Proteomes" id="UP001501742">
    <property type="component" value="Unassembled WGS sequence"/>
</dbReference>
<reference evidence="3" key="1">
    <citation type="journal article" date="2019" name="Int. J. Syst. Evol. Microbiol.">
        <title>The Global Catalogue of Microorganisms (GCM) 10K type strain sequencing project: providing services to taxonomists for standard genome sequencing and annotation.</title>
        <authorList>
            <consortium name="The Broad Institute Genomics Platform"/>
            <consortium name="The Broad Institute Genome Sequencing Center for Infectious Disease"/>
            <person name="Wu L."/>
            <person name="Ma J."/>
        </authorList>
    </citation>
    <scope>NUCLEOTIDE SEQUENCE [LARGE SCALE GENOMIC DNA]</scope>
    <source>
        <strain evidence="3">JCM 12140</strain>
    </source>
</reference>
<evidence type="ECO:0000256" key="1">
    <source>
        <dbReference type="SAM" id="SignalP"/>
    </source>
</evidence>
<keyword evidence="3" id="KW-1185">Reference proteome</keyword>
<dbReference type="EMBL" id="BAAAJX010000020">
    <property type="protein sequence ID" value="GAA1494986.1"/>
    <property type="molecule type" value="Genomic_DNA"/>
</dbReference>